<accession>A0A090QGD1</accession>
<evidence type="ECO:0000313" key="3">
    <source>
        <dbReference type="Proteomes" id="UP000029226"/>
    </source>
</evidence>
<evidence type="ECO:0000313" key="1">
    <source>
        <dbReference type="EMBL" id="GAL01961.1"/>
    </source>
</evidence>
<name>A0A090QGD1_NONUL</name>
<evidence type="ECO:0000313" key="2">
    <source>
        <dbReference type="EMBL" id="GAL77004.1"/>
    </source>
</evidence>
<proteinExistence type="predicted"/>
<dbReference type="Proteomes" id="UP000029647">
    <property type="component" value="Unassembled WGS sequence"/>
</dbReference>
<protein>
    <submittedName>
        <fullName evidence="1">Uncharacterized protein</fullName>
    </submittedName>
</protein>
<evidence type="ECO:0000313" key="4">
    <source>
        <dbReference type="Proteomes" id="UP000029647"/>
    </source>
</evidence>
<comment type="caution">
    <text evidence="1">The sequence shown here is derived from an EMBL/GenBank/DDBJ whole genome shotgun (WGS) entry which is preliminary data.</text>
</comment>
<sequence>MKSGYIQFFSNDIDGVFYIKAFSGKVFLNSIESEYAESFEGFVNRLLDE</sequence>
<gene>
    <name evidence="2" type="ORF">JCM19275_3718</name>
    <name evidence="1" type="ORF">JCM19314_598</name>
</gene>
<dbReference type="Proteomes" id="UP000029226">
    <property type="component" value="Unassembled WGS sequence"/>
</dbReference>
<organism evidence="1 3">
    <name type="scientific">Nonlabens ulvanivorans</name>
    <name type="common">Persicivirga ulvanivorans</name>
    <dbReference type="NCBI Taxonomy" id="906888"/>
    <lineage>
        <taxon>Bacteria</taxon>
        <taxon>Pseudomonadati</taxon>
        <taxon>Bacteroidota</taxon>
        <taxon>Flavobacteriia</taxon>
        <taxon>Flavobacteriales</taxon>
        <taxon>Flavobacteriaceae</taxon>
        <taxon>Nonlabens</taxon>
    </lineage>
</organism>
<dbReference type="AlphaFoldDB" id="A0A090QGD1"/>
<dbReference type="EMBL" id="BBMM01000017">
    <property type="protein sequence ID" value="GAL01961.1"/>
    <property type="molecule type" value="Genomic_DNA"/>
</dbReference>
<dbReference type="EMBL" id="BBNT01000019">
    <property type="protein sequence ID" value="GAL77004.1"/>
    <property type="molecule type" value="Genomic_DNA"/>
</dbReference>
<reference evidence="3 4" key="1">
    <citation type="journal article" date="2014" name="Genome Announc.">
        <title>Draft Genome Sequences of Marine Flavobacterium Nonlabens Strains NR17, NR24, NR27, NR32, NR33, and Ara13.</title>
        <authorList>
            <person name="Nakanishi M."/>
            <person name="Meirelles P."/>
            <person name="Suzuki R."/>
            <person name="Takatani N."/>
            <person name="Mino S."/>
            <person name="Suda W."/>
            <person name="Oshima K."/>
            <person name="Hattori M."/>
            <person name="Ohkuma M."/>
            <person name="Hosokawa M."/>
            <person name="Miyashita K."/>
            <person name="Thompson F.L."/>
            <person name="Niwa A."/>
            <person name="Sawabe T."/>
            <person name="Sawabe T."/>
        </authorList>
    </citation>
    <scope>NUCLEOTIDE SEQUENCE [LARGE SCALE GENOMIC DNA]</scope>
    <source>
        <strain evidence="2">JCM 19275</strain>
        <strain evidence="1">JCM 19314</strain>
        <strain evidence="4">JCM19275</strain>
        <strain evidence="3">JCM19314</strain>
    </source>
</reference>